<dbReference type="InterPro" id="IPR025391">
    <property type="entry name" value="DUF4123"/>
</dbReference>
<evidence type="ECO:0000313" key="2">
    <source>
        <dbReference type="EMBL" id="APW38294.1"/>
    </source>
</evidence>
<gene>
    <name evidence="2" type="ORF">RD110_14760</name>
</gene>
<reference evidence="2 3" key="1">
    <citation type="submission" date="2017-01" db="EMBL/GenBank/DDBJ databases">
        <authorList>
            <person name="Mah S.A."/>
            <person name="Swanson W.J."/>
            <person name="Moy G.W."/>
            <person name="Vacquier V.D."/>
        </authorList>
    </citation>
    <scope>NUCLEOTIDE SEQUENCE [LARGE SCALE GENOMIC DNA]</scope>
    <source>
        <strain evidence="2 3">DCY110</strain>
    </source>
</reference>
<accession>A0A1P8JX09</accession>
<keyword evidence="3" id="KW-1185">Reference proteome</keyword>
<dbReference type="Proteomes" id="UP000186609">
    <property type="component" value="Chromosome"/>
</dbReference>
<proteinExistence type="predicted"/>
<dbReference type="OrthoDB" id="8587627at2"/>
<protein>
    <recommendedName>
        <fullName evidence="1">DUF4123 domain-containing protein</fullName>
    </recommendedName>
</protein>
<evidence type="ECO:0000259" key="1">
    <source>
        <dbReference type="Pfam" id="PF13503"/>
    </source>
</evidence>
<dbReference type="AlphaFoldDB" id="A0A1P8JX09"/>
<name>A0A1P8JX09_9BURK</name>
<dbReference type="KEGG" id="rhy:RD110_14760"/>
<dbReference type="STRING" id="1842727.RD110_14760"/>
<organism evidence="2 3">
    <name type="scientific">Rhodoferax koreensis</name>
    <dbReference type="NCBI Taxonomy" id="1842727"/>
    <lineage>
        <taxon>Bacteria</taxon>
        <taxon>Pseudomonadati</taxon>
        <taxon>Pseudomonadota</taxon>
        <taxon>Betaproteobacteria</taxon>
        <taxon>Burkholderiales</taxon>
        <taxon>Comamonadaceae</taxon>
        <taxon>Rhodoferax</taxon>
    </lineage>
</organism>
<evidence type="ECO:0000313" key="3">
    <source>
        <dbReference type="Proteomes" id="UP000186609"/>
    </source>
</evidence>
<dbReference type="Pfam" id="PF13503">
    <property type="entry name" value="DUF4123"/>
    <property type="match status" value="1"/>
</dbReference>
<sequence length="260" mass="29159">METFILMDGAMVYEAISASRVFAELNATWFATLMPSEDLRLAGPILIFQTQALALKSQTVETEIRRLVNGFPHRLHFVLIESEHSLDSLADHLRSFVYFGDDTGQPYGLRIADSRVMAYLPGVLTPAQWDALTAPMVDWKIHDRAGLRRVIPLYESRLERTGASETLQLSDAQIDLLIQAGEPDALLAQLARSPEDVALADVKWHYEVARYCIERWQQSGSTDRGALLVFARRVFASERDWLKDAGRVQQELLAAAASVT</sequence>
<feature type="domain" description="DUF4123" evidence="1">
    <location>
        <begin position="4"/>
        <end position="130"/>
    </location>
</feature>
<dbReference type="RefSeq" id="WP_076200173.1">
    <property type="nucleotide sequence ID" value="NZ_CP019236.1"/>
</dbReference>
<dbReference type="EMBL" id="CP019236">
    <property type="protein sequence ID" value="APW38294.1"/>
    <property type="molecule type" value="Genomic_DNA"/>
</dbReference>